<evidence type="ECO:0000313" key="2">
    <source>
        <dbReference type="EMBL" id="GAG45459.1"/>
    </source>
</evidence>
<comment type="caution">
    <text evidence="2">The sequence shown here is derived from an EMBL/GenBank/DDBJ whole genome shotgun (WGS) entry which is preliminary data.</text>
</comment>
<reference evidence="2" key="1">
    <citation type="journal article" date="2014" name="Front. Microbiol.">
        <title>High frequency of phylogenetically diverse reductive dehalogenase-homologous genes in deep subseafloor sedimentary metagenomes.</title>
        <authorList>
            <person name="Kawai M."/>
            <person name="Futagami T."/>
            <person name="Toyoda A."/>
            <person name="Takaki Y."/>
            <person name="Nishi S."/>
            <person name="Hori S."/>
            <person name="Arai W."/>
            <person name="Tsubouchi T."/>
            <person name="Morono Y."/>
            <person name="Uchiyama I."/>
            <person name="Ito T."/>
            <person name="Fujiyama A."/>
            <person name="Inagaki F."/>
            <person name="Takami H."/>
        </authorList>
    </citation>
    <scope>NUCLEOTIDE SEQUENCE</scope>
    <source>
        <strain evidence="2">Expedition CK06-06</strain>
    </source>
</reference>
<dbReference type="AlphaFoldDB" id="X0XQM5"/>
<gene>
    <name evidence="2" type="ORF">S01H1_78398</name>
</gene>
<dbReference type="EMBL" id="BARS01052762">
    <property type="protein sequence ID" value="GAG45459.1"/>
    <property type="molecule type" value="Genomic_DNA"/>
</dbReference>
<feature type="region of interest" description="Disordered" evidence="1">
    <location>
        <begin position="1"/>
        <end position="23"/>
    </location>
</feature>
<organism evidence="2">
    <name type="scientific">marine sediment metagenome</name>
    <dbReference type="NCBI Taxonomy" id="412755"/>
    <lineage>
        <taxon>unclassified sequences</taxon>
        <taxon>metagenomes</taxon>
        <taxon>ecological metagenomes</taxon>
    </lineage>
</organism>
<proteinExistence type="predicted"/>
<name>X0XQM5_9ZZZZ</name>
<evidence type="ECO:0000256" key="1">
    <source>
        <dbReference type="SAM" id="MobiDB-lite"/>
    </source>
</evidence>
<sequence>MQTTSLEMSRALQEAGYTESREDTRAWWTPEGSLTEFPYPTCVPAYTLLNLVPALGLDKPWDDLDAFPYDRGEEGYGWSLSEVACGAIYEHGLTPDTLAQVWLDEHAKEKK</sequence>
<protein>
    <submittedName>
        <fullName evidence="2">Uncharacterized protein</fullName>
    </submittedName>
</protein>
<accession>X0XQM5</accession>